<protein>
    <submittedName>
        <fullName evidence="2">Uncharacterized protein LOC113214419</fullName>
    </submittedName>
</protein>
<evidence type="ECO:0000313" key="1">
    <source>
        <dbReference type="Proteomes" id="UP000504606"/>
    </source>
</evidence>
<dbReference type="RefSeq" id="XP_052126874.1">
    <property type="nucleotide sequence ID" value="XM_052270914.1"/>
</dbReference>
<evidence type="ECO:0000313" key="2">
    <source>
        <dbReference type="RefSeq" id="XP_052126874.1"/>
    </source>
</evidence>
<dbReference type="AlphaFoldDB" id="A0A9C6WZX6"/>
<dbReference type="Proteomes" id="UP000504606">
    <property type="component" value="Unplaced"/>
</dbReference>
<proteinExistence type="predicted"/>
<gene>
    <name evidence="2" type="primary">LOC113214419</name>
</gene>
<dbReference type="KEGG" id="foc:113214419"/>
<accession>A0A9C6WZX6</accession>
<dbReference type="GeneID" id="113214419"/>
<keyword evidence="1" id="KW-1185">Reference proteome</keyword>
<reference evidence="2" key="1">
    <citation type="submission" date="2025-08" db="UniProtKB">
        <authorList>
            <consortium name="RefSeq"/>
        </authorList>
    </citation>
    <scope>IDENTIFICATION</scope>
    <source>
        <tissue evidence="2">Whole organism</tissue>
    </source>
</reference>
<organism evidence="1 2">
    <name type="scientific">Frankliniella occidentalis</name>
    <name type="common">Western flower thrips</name>
    <name type="synonym">Euthrips occidentalis</name>
    <dbReference type="NCBI Taxonomy" id="133901"/>
    <lineage>
        <taxon>Eukaryota</taxon>
        <taxon>Metazoa</taxon>
        <taxon>Ecdysozoa</taxon>
        <taxon>Arthropoda</taxon>
        <taxon>Hexapoda</taxon>
        <taxon>Insecta</taxon>
        <taxon>Pterygota</taxon>
        <taxon>Neoptera</taxon>
        <taxon>Paraneoptera</taxon>
        <taxon>Thysanoptera</taxon>
        <taxon>Terebrantia</taxon>
        <taxon>Thripoidea</taxon>
        <taxon>Thripidae</taxon>
        <taxon>Frankliniella</taxon>
    </lineage>
</organism>
<sequence length="280" mass="30908">MYDVYNIYRALVSVYMAETGDPQVPPAPVPRRRGVFALVKWTDCKLGPCRDVVHQDKIVVDGAQDIIEEGQHRAVKCGKAETQRMCAERALKLLRVSPDGTVTEGGPCIPTRRECEHYHAVSTLREEAEAIADADAYDAILDDNASWDIAINPDQQAEPLKPDEGIISERVWTLDQVTAMAKNLPSNASAEDVRKILWSLPCLRQLDPVSEKPLVPGIPCFFNVHTSPPCIASTEEIRWDCRRALVPERVLALPHLTARGLCSPGTVGLPKPIFEAVKGN</sequence>
<name>A0A9C6WZX6_FRAOC</name>